<keyword evidence="15" id="KW-1185">Reference proteome</keyword>
<comment type="subcellular location">
    <subcellularLocation>
        <location evidence="1">Endoplasmic reticulum</location>
    </subcellularLocation>
</comment>
<evidence type="ECO:0000256" key="10">
    <source>
        <dbReference type="ARBA" id="ARBA00026112"/>
    </source>
</evidence>
<keyword evidence="14" id="KW-1133">Transmembrane helix</keyword>
<dbReference type="PANTHER" id="PTHR43550">
    <property type="entry name" value="3-KETODIHYDROSPHINGOSINE REDUCTASE"/>
    <property type="match status" value="1"/>
</dbReference>
<name>A0A6P6IX98_CARAU</name>
<comment type="catalytic activity">
    <reaction evidence="12">
        <text>sphinganine + NADP(+) = 3-oxosphinganine + NADPH + H(+)</text>
        <dbReference type="Rhea" id="RHEA:22640"/>
        <dbReference type="ChEBI" id="CHEBI:15378"/>
        <dbReference type="ChEBI" id="CHEBI:57783"/>
        <dbReference type="ChEBI" id="CHEBI:57817"/>
        <dbReference type="ChEBI" id="CHEBI:58299"/>
        <dbReference type="ChEBI" id="CHEBI:58349"/>
        <dbReference type="EC" id="1.1.1.102"/>
    </reaction>
    <physiologicalReaction direction="right-to-left" evidence="12">
        <dbReference type="Rhea" id="RHEA:22642"/>
    </physiologicalReaction>
</comment>
<dbReference type="SUPFAM" id="SSF51735">
    <property type="entry name" value="NAD(P)-binding Rossmann-fold domains"/>
    <property type="match status" value="1"/>
</dbReference>
<keyword evidence="14" id="KW-0812">Transmembrane</keyword>
<proteinExistence type="inferred from homology"/>
<dbReference type="Proteomes" id="UP000515129">
    <property type="component" value="Chromosome 2"/>
</dbReference>
<comment type="function">
    <text evidence="11">Catalyzes the reduction of 3'-oxosphinganine (3-ketodihydrosphingosine/KDS) to sphinganine (dihydrosphingosine/DHS), the second step of de novo sphingolipid biosynthesis.</text>
</comment>
<dbReference type="RefSeq" id="XP_026052390.1">
    <property type="nucleotide sequence ID" value="XM_026196605.1"/>
</dbReference>
<gene>
    <name evidence="16" type="primary">LOC113038864</name>
</gene>
<comment type="similarity">
    <text evidence="4 13">Belongs to the short-chain dehydrogenases/reductases (SDR) family.</text>
</comment>
<evidence type="ECO:0000256" key="1">
    <source>
        <dbReference type="ARBA" id="ARBA00004240"/>
    </source>
</evidence>
<feature type="transmembrane region" description="Helical" evidence="14">
    <location>
        <begin position="20"/>
        <end position="47"/>
    </location>
</feature>
<evidence type="ECO:0000256" key="9">
    <source>
        <dbReference type="ARBA" id="ARBA00023098"/>
    </source>
</evidence>
<evidence type="ECO:0000256" key="2">
    <source>
        <dbReference type="ARBA" id="ARBA00004760"/>
    </source>
</evidence>
<evidence type="ECO:0000256" key="8">
    <source>
        <dbReference type="ARBA" id="ARBA00023002"/>
    </source>
</evidence>
<dbReference type="PANTHER" id="PTHR43550:SF3">
    <property type="entry name" value="3-KETODIHYDROSPHINGOSINE REDUCTASE"/>
    <property type="match status" value="1"/>
</dbReference>
<dbReference type="GO" id="GO:0047560">
    <property type="term" value="F:3-dehydrosphinganine reductase activity"/>
    <property type="evidence" value="ECO:0007669"/>
    <property type="project" value="UniProtKB-EC"/>
</dbReference>
<keyword evidence="9" id="KW-0443">Lipid metabolism</keyword>
<evidence type="ECO:0000256" key="7">
    <source>
        <dbReference type="ARBA" id="ARBA00022919"/>
    </source>
</evidence>
<dbReference type="GO" id="GO:0005789">
    <property type="term" value="C:endoplasmic reticulum membrane"/>
    <property type="evidence" value="ECO:0007669"/>
    <property type="project" value="TreeGrafter"/>
</dbReference>
<dbReference type="GO" id="GO:0006666">
    <property type="term" value="P:3-keto-sphinganine metabolic process"/>
    <property type="evidence" value="ECO:0007669"/>
    <property type="project" value="InterPro"/>
</dbReference>
<keyword evidence="6" id="KW-0521">NADP</keyword>
<dbReference type="PRINTS" id="PR00081">
    <property type="entry name" value="GDHRDH"/>
</dbReference>
<evidence type="ECO:0000256" key="5">
    <source>
        <dbReference type="ARBA" id="ARBA00022824"/>
    </source>
</evidence>
<reference evidence="16" key="1">
    <citation type="submission" date="2025-08" db="UniProtKB">
        <authorList>
            <consortium name="RefSeq"/>
        </authorList>
    </citation>
    <scope>IDENTIFICATION</scope>
    <source>
        <strain evidence="16">Wakin</strain>
        <tissue evidence="16">Muscle</tissue>
    </source>
</reference>
<keyword evidence="14" id="KW-0472">Membrane</keyword>
<dbReference type="KEGG" id="caua:113038864"/>
<keyword evidence="5" id="KW-0256">Endoplasmic reticulum</keyword>
<evidence type="ECO:0000256" key="3">
    <source>
        <dbReference type="ARBA" id="ARBA00004991"/>
    </source>
</evidence>
<dbReference type="Pfam" id="PF00106">
    <property type="entry name" value="adh_short"/>
    <property type="match status" value="1"/>
</dbReference>
<evidence type="ECO:0000256" key="4">
    <source>
        <dbReference type="ARBA" id="ARBA00006484"/>
    </source>
</evidence>
<sequence>MSSEEALSCSTLSHWLSFNSWWLLLPFVMLLVVAAFIVAFVLLLYMISPLISPKPLKLNGAHVVVTGGSSGIGKSIAMECYKHGAFLTLVARDEHKLVQAKKEVEKCAINDKQVVLCISVDVSKDYNQVESVIKQAQEKLGPVDMLVNCAGTSISGRFEEVEVDRFKKLMEVNYLGSVYPTRAVITTMKERRMGRIMFVSSHAGLIGLFGYTAYSPSKFALRGLAEALQMEMKPYNIYVAVAYPPDTDTPGFAEENKTKPLETKLISETSGVCQPEQVAKVVLKDAVQGNFTSTVGPDGYMLSALTCGMSPVTSITEGLQQIVTMGLFRTIALFYLGSFDSIVRRCMIQREQSKAAVKRE</sequence>
<protein>
    <recommendedName>
        <fullName evidence="10">3-dehydrosphinganine reductase</fullName>
        <ecNumber evidence="10">1.1.1.102</ecNumber>
    </recommendedName>
</protein>
<dbReference type="InterPro" id="IPR045022">
    <property type="entry name" value="KDSR-like"/>
</dbReference>
<dbReference type="Gene3D" id="3.40.50.720">
    <property type="entry name" value="NAD(P)-binding Rossmann-like Domain"/>
    <property type="match status" value="1"/>
</dbReference>
<dbReference type="InterPro" id="IPR036291">
    <property type="entry name" value="NAD(P)-bd_dom_sf"/>
</dbReference>
<evidence type="ECO:0000313" key="16">
    <source>
        <dbReference type="RefSeq" id="XP_026052390.1"/>
    </source>
</evidence>
<evidence type="ECO:0000256" key="12">
    <source>
        <dbReference type="ARBA" id="ARBA00048930"/>
    </source>
</evidence>
<evidence type="ECO:0000256" key="11">
    <source>
        <dbReference type="ARBA" id="ARBA00044737"/>
    </source>
</evidence>
<accession>A0A6P6IX98</accession>
<keyword evidence="8" id="KW-0560">Oxidoreductase</keyword>
<dbReference type="InterPro" id="IPR002347">
    <property type="entry name" value="SDR_fam"/>
</dbReference>
<dbReference type="AlphaFoldDB" id="A0A6P6IX98"/>
<evidence type="ECO:0000256" key="6">
    <source>
        <dbReference type="ARBA" id="ARBA00022857"/>
    </source>
</evidence>
<dbReference type="EC" id="1.1.1.102" evidence="10"/>
<comment type="pathway">
    <text evidence="3">Sphingolipid metabolism.</text>
</comment>
<evidence type="ECO:0000256" key="13">
    <source>
        <dbReference type="RuleBase" id="RU000363"/>
    </source>
</evidence>
<dbReference type="GO" id="GO:0030148">
    <property type="term" value="P:sphingolipid biosynthetic process"/>
    <property type="evidence" value="ECO:0007669"/>
    <property type="project" value="InterPro"/>
</dbReference>
<feature type="transmembrane region" description="Helical" evidence="14">
    <location>
        <begin position="196"/>
        <end position="214"/>
    </location>
</feature>
<keyword evidence="7" id="KW-0746">Sphingolipid metabolism</keyword>
<dbReference type="FunFam" id="3.40.50.720:FF:000165">
    <property type="entry name" value="3-ketodihydrosphingosine reductase"/>
    <property type="match status" value="1"/>
</dbReference>
<dbReference type="PRINTS" id="PR00080">
    <property type="entry name" value="SDRFAMILY"/>
</dbReference>
<dbReference type="CDD" id="cd08939">
    <property type="entry name" value="KDSR-like_SDR_c"/>
    <property type="match status" value="1"/>
</dbReference>
<comment type="pathway">
    <text evidence="2">Lipid metabolism; sphingolipid metabolism.</text>
</comment>
<organism evidence="15 16">
    <name type="scientific">Carassius auratus</name>
    <name type="common">Goldfish</name>
    <dbReference type="NCBI Taxonomy" id="7957"/>
    <lineage>
        <taxon>Eukaryota</taxon>
        <taxon>Metazoa</taxon>
        <taxon>Chordata</taxon>
        <taxon>Craniata</taxon>
        <taxon>Vertebrata</taxon>
        <taxon>Euteleostomi</taxon>
        <taxon>Actinopterygii</taxon>
        <taxon>Neopterygii</taxon>
        <taxon>Teleostei</taxon>
        <taxon>Ostariophysi</taxon>
        <taxon>Cypriniformes</taxon>
        <taxon>Cyprinidae</taxon>
        <taxon>Cyprininae</taxon>
        <taxon>Carassius</taxon>
    </lineage>
</organism>
<dbReference type="OrthoDB" id="37659at2759"/>
<evidence type="ECO:0000313" key="15">
    <source>
        <dbReference type="Proteomes" id="UP000515129"/>
    </source>
</evidence>
<dbReference type="GeneID" id="113038864"/>
<evidence type="ECO:0000256" key="14">
    <source>
        <dbReference type="SAM" id="Phobius"/>
    </source>
</evidence>